<organism evidence="1 2">
    <name type="scientific">Gordonia effusa NBRC 100432</name>
    <dbReference type="NCBI Taxonomy" id="1077974"/>
    <lineage>
        <taxon>Bacteria</taxon>
        <taxon>Bacillati</taxon>
        <taxon>Actinomycetota</taxon>
        <taxon>Actinomycetes</taxon>
        <taxon>Mycobacteriales</taxon>
        <taxon>Gordoniaceae</taxon>
        <taxon>Gordonia</taxon>
    </lineage>
</organism>
<sequence length="146" mass="15746">MAIIAAVLSGCASNSAAEGQSTTSVAPVSHADDVLSQLKTVTRAAIGAYNTGDLTTLKSISCGPLKTDLAKTTALDFRRESRRDLRLRGRGSVVSLTEVKIFEYNATGKVVIEYQRHADGLDAQKRVRTEGTYKRVKGTWRICGLD</sequence>
<dbReference type="EMBL" id="BAEH01000106">
    <property type="protein sequence ID" value="GAB20238.1"/>
    <property type="molecule type" value="Genomic_DNA"/>
</dbReference>
<reference evidence="1 2" key="1">
    <citation type="submission" date="2011-12" db="EMBL/GenBank/DDBJ databases">
        <title>Whole genome shotgun sequence of Gordonia effusa NBRC 100432.</title>
        <authorList>
            <person name="Yoshida I."/>
            <person name="Takarada H."/>
            <person name="Hosoyama A."/>
            <person name="Tsuchikane K."/>
            <person name="Katsumata H."/>
            <person name="Yamazaki S."/>
            <person name="Fujita N."/>
        </authorList>
    </citation>
    <scope>NUCLEOTIDE SEQUENCE [LARGE SCALE GENOMIC DNA]</scope>
    <source>
        <strain evidence="1 2">NBRC 100432</strain>
    </source>
</reference>
<accession>H0R587</accession>
<name>H0R587_9ACTN</name>
<dbReference type="AlphaFoldDB" id="H0R587"/>
<protein>
    <recommendedName>
        <fullName evidence="3">DUF4440 domain-containing protein</fullName>
    </recommendedName>
</protein>
<keyword evidence="2" id="KW-1185">Reference proteome</keyword>
<evidence type="ECO:0000313" key="1">
    <source>
        <dbReference type="EMBL" id="GAB20238.1"/>
    </source>
</evidence>
<gene>
    <name evidence="1" type="ORF">GOEFS_106_01360</name>
</gene>
<comment type="caution">
    <text evidence="1">The sequence shown here is derived from an EMBL/GenBank/DDBJ whole genome shotgun (WGS) entry which is preliminary data.</text>
</comment>
<evidence type="ECO:0008006" key="3">
    <source>
        <dbReference type="Google" id="ProtNLM"/>
    </source>
</evidence>
<dbReference type="Proteomes" id="UP000035034">
    <property type="component" value="Unassembled WGS sequence"/>
</dbReference>
<proteinExistence type="predicted"/>
<evidence type="ECO:0000313" key="2">
    <source>
        <dbReference type="Proteomes" id="UP000035034"/>
    </source>
</evidence>